<dbReference type="PROSITE" id="PS51762">
    <property type="entry name" value="GH16_2"/>
    <property type="match status" value="1"/>
</dbReference>
<dbReference type="GO" id="GO:0004553">
    <property type="term" value="F:hydrolase activity, hydrolyzing O-glycosyl compounds"/>
    <property type="evidence" value="ECO:0007669"/>
    <property type="project" value="InterPro"/>
</dbReference>
<name>A0A9D1ED72_9FIRM</name>
<dbReference type="Pfam" id="PF00722">
    <property type="entry name" value="Glyco_hydro_16"/>
    <property type="match status" value="1"/>
</dbReference>
<evidence type="ECO:0000256" key="2">
    <source>
        <dbReference type="ARBA" id="ARBA00022801"/>
    </source>
</evidence>
<dbReference type="GO" id="GO:0005975">
    <property type="term" value="P:carbohydrate metabolic process"/>
    <property type="evidence" value="ECO:0007669"/>
    <property type="project" value="InterPro"/>
</dbReference>
<comment type="similarity">
    <text evidence="1">Belongs to the glycosyl hydrolase 16 family.</text>
</comment>
<evidence type="ECO:0000256" key="1">
    <source>
        <dbReference type="ARBA" id="ARBA00006865"/>
    </source>
</evidence>
<reference evidence="5" key="1">
    <citation type="submission" date="2020-10" db="EMBL/GenBank/DDBJ databases">
        <authorList>
            <person name="Gilroy R."/>
        </authorList>
    </citation>
    <scope>NUCLEOTIDE SEQUENCE</scope>
    <source>
        <strain evidence="5">ChiW13-3771</strain>
    </source>
</reference>
<proteinExistence type="inferred from homology"/>
<dbReference type="EMBL" id="DVHN01000051">
    <property type="protein sequence ID" value="HIR88182.1"/>
    <property type="molecule type" value="Genomic_DNA"/>
</dbReference>
<evidence type="ECO:0000313" key="5">
    <source>
        <dbReference type="EMBL" id="HIR88182.1"/>
    </source>
</evidence>
<dbReference type="Proteomes" id="UP000824201">
    <property type="component" value="Unassembled WGS sequence"/>
</dbReference>
<dbReference type="AlphaFoldDB" id="A0A9D1ED72"/>
<dbReference type="Gene3D" id="2.60.120.260">
    <property type="entry name" value="Galactose-binding domain-like"/>
    <property type="match status" value="3"/>
</dbReference>
<organism evidence="5 6">
    <name type="scientific">Candidatus Fimimorpha faecalis</name>
    <dbReference type="NCBI Taxonomy" id="2840824"/>
    <lineage>
        <taxon>Bacteria</taxon>
        <taxon>Bacillati</taxon>
        <taxon>Bacillota</taxon>
        <taxon>Clostridia</taxon>
        <taxon>Eubacteriales</taxon>
        <taxon>Candidatus Fimimorpha</taxon>
    </lineage>
</organism>
<dbReference type="Pfam" id="PF07538">
    <property type="entry name" value="ChW"/>
    <property type="match status" value="6"/>
</dbReference>
<accession>A0A9D1ED72</accession>
<dbReference type="Gene3D" id="2.60.120.200">
    <property type="match status" value="1"/>
</dbReference>
<evidence type="ECO:0000313" key="6">
    <source>
        <dbReference type="Proteomes" id="UP000824201"/>
    </source>
</evidence>
<sequence>MLKKKKITARMLAVFLGLCSVIGSISTVNAAPILNVKEDKSQNSDTEKISEEENEEVKSELSYEGYTLKWEDSFDGDSLNLNDWNIETHEPGWVNNELQEYTDSSDNIYVKDGKLVLKPIKKVDENGNVSYTSGRVNTQNKHDFKYGIFEASAKVPEGKGFLPAFWMMPTNENLYGQWPRCGEIDIMEVLGDKTDTSYGTIHFGNPHSERQGNYTLDTGSFSDEYHKFSVEWEPGKIRWYVDGKLIHTADDWYSATEGQGEITYPAPFDQPFYLILNLAVGGNWPGNPDDTTDFENAEYNIDYVRVYQKDSYDENVEKPEKEVILRDPDENGNYMINGDFSVEEDLADEADWIFLTTLGGEASAQIKENQIHIDTTNEGTVDYSVQLVQPNLPMKKGGVYQLTFDAYAEEDRTMKVGVSAPDRSYMRYMQDTVVELSQEKKTYTYEFTMTNDDDANGRLEFNLGAAGSKASVKIGNVSLKKISEIAIEDDKKTILADGNYVYNGSFQEGKNRLGYWDVKEHNGAEVSVTNENNIRKLKIAASDSVSSDNPAVVSQSELALSGGKKYQLSFMAEGEAGKKVQVIVAGQSFEAELTGKEQVYTYKFTTEENLKNQDIVLQVNEPGIFYLDDIRVVEDSLIKNGSFTAGFAGYECFVDGSISSEVSYVVDSLSEDNAADFTIGNTGDAAWKIQLKQNNIELEKDQWYRLSLEAKSSIDRKIMFALQRDGSADDNWNPYSGEKIIDLTSDYQTYDIVFQMKDETDLKTVLSISMGAVDGIQISQKHRVCIDNIKLEKIETPEPKELLVSGSAHVQELGWQDYVTDGELIGTSGQAKRLEAVRIRLENNSLKGSIVYRAHVQDIGWQDYVTDGELAGTTGKSKRLEAIEINVTEEVAEQYDIYYRAHIQNYGWLGWAKNGEKSGSQGYGLRMEGIEIQLVKKGETGPESTGEAFIKVGDEKADPELSYMAHVQNIGWQPEVMAGELCGTEGKSLRMEALKVNLDTDGIEGEIRYAAHVQNIGWQSYVQSGELAGTTGKSLRIEAVKMQLTEEMAERYDIYYRTHIQNYGWLGWAKNGEIAGSVGHSLRVESIEIQLVEKGQKAPESTKEPSIR</sequence>
<keyword evidence="3" id="KW-0732">Signal</keyword>
<feature type="domain" description="GH16" evidence="4">
    <location>
        <begin position="61"/>
        <end position="312"/>
    </location>
</feature>
<dbReference type="Pfam" id="PF02018">
    <property type="entry name" value="CBM_4_9"/>
    <property type="match status" value="2"/>
</dbReference>
<comment type="caution">
    <text evidence="5">The sequence shown here is derived from an EMBL/GenBank/DDBJ whole genome shotgun (WGS) entry which is preliminary data.</text>
</comment>
<dbReference type="InterPro" id="IPR006637">
    <property type="entry name" value="ChW"/>
</dbReference>
<gene>
    <name evidence="5" type="ORF">IAC96_04450</name>
</gene>
<dbReference type="InterPro" id="IPR050546">
    <property type="entry name" value="Glycosyl_Hydrlase_16"/>
</dbReference>
<feature type="signal peptide" evidence="3">
    <location>
        <begin position="1"/>
        <end position="30"/>
    </location>
</feature>
<dbReference type="InterPro" id="IPR013320">
    <property type="entry name" value="ConA-like_dom_sf"/>
</dbReference>
<evidence type="ECO:0000256" key="3">
    <source>
        <dbReference type="SAM" id="SignalP"/>
    </source>
</evidence>
<keyword evidence="2" id="KW-0378">Hydrolase</keyword>
<protein>
    <submittedName>
        <fullName evidence="5">Carbohydrate binding domain-containing protein</fullName>
    </submittedName>
</protein>
<dbReference type="InterPro" id="IPR008979">
    <property type="entry name" value="Galactose-bd-like_sf"/>
</dbReference>
<dbReference type="InterPro" id="IPR000757">
    <property type="entry name" value="Beta-glucanase-like"/>
</dbReference>
<dbReference type="PANTHER" id="PTHR10963:SF55">
    <property type="entry name" value="GLYCOSIDE HYDROLASE FAMILY 16 PROTEIN"/>
    <property type="match status" value="1"/>
</dbReference>
<dbReference type="CDD" id="cd08023">
    <property type="entry name" value="GH16_laminarinase_like"/>
    <property type="match status" value="1"/>
</dbReference>
<dbReference type="SUPFAM" id="SSF49899">
    <property type="entry name" value="Concanavalin A-like lectins/glucanases"/>
    <property type="match status" value="1"/>
</dbReference>
<evidence type="ECO:0000259" key="4">
    <source>
        <dbReference type="PROSITE" id="PS51762"/>
    </source>
</evidence>
<reference evidence="5" key="2">
    <citation type="journal article" date="2021" name="PeerJ">
        <title>Extensive microbial diversity within the chicken gut microbiome revealed by metagenomics and culture.</title>
        <authorList>
            <person name="Gilroy R."/>
            <person name="Ravi A."/>
            <person name="Getino M."/>
            <person name="Pursley I."/>
            <person name="Horton D.L."/>
            <person name="Alikhan N.F."/>
            <person name="Baker D."/>
            <person name="Gharbi K."/>
            <person name="Hall N."/>
            <person name="Watson M."/>
            <person name="Adriaenssens E.M."/>
            <person name="Foster-Nyarko E."/>
            <person name="Jarju S."/>
            <person name="Secka A."/>
            <person name="Antonio M."/>
            <person name="Oren A."/>
            <person name="Chaudhuri R.R."/>
            <person name="La Ragione R."/>
            <person name="Hildebrand F."/>
            <person name="Pallen M.J."/>
        </authorList>
    </citation>
    <scope>NUCLEOTIDE SEQUENCE</scope>
    <source>
        <strain evidence="5">ChiW13-3771</strain>
    </source>
</reference>
<dbReference type="SUPFAM" id="SSF49785">
    <property type="entry name" value="Galactose-binding domain-like"/>
    <property type="match status" value="3"/>
</dbReference>
<dbReference type="SMART" id="SM00728">
    <property type="entry name" value="ChW"/>
    <property type="match status" value="6"/>
</dbReference>
<dbReference type="PANTHER" id="PTHR10963">
    <property type="entry name" value="GLYCOSYL HYDROLASE-RELATED"/>
    <property type="match status" value="1"/>
</dbReference>
<feature type="chain" id="PRO_5039072581" evidence="3">
    <location>
        <begin position="31"/>
        <end position="1108"/>
    </location>
</feature>
<dbReference type="InterPro" id="IPR003305">
    <property type="entry name" value="CenC_carb-bd"/>
</dbReference>